<name>A0AAN7PYE4_9MYRT</name>
<reference evidence="1 2" key="1">
    <citation type="journal article" date="2023" name="Hortic Res">
        <title>Pangenome of water caltrop reveals structural variations and asymmetric subgenome divergence after allopolyploidization.</title>
        <authorList>
            <person name="Zhang X."/>
            <person name="Chen Y."/>
            <person name="Wang L."/>
            <person name="Yuan Y."/>
            <person name="Fang M."/>
            <person name="Shi L."/>
            <person name="Lu R."/>
            <person name="Comes H.P."/>
            <person name="Ma Y."/>
            <person name="Chen Y."/>
            <person name="Huang G."/>
            <person name="Zhou Y."/>
            <person name="Zheng Z."/>
            <person name="Qiu Y."/>
        </authorList>
    </citation>
    <scope>NUCLEOTIDE SEQUENCE [LARGE SCALE GENOMIC DNA]</scope>
    <source>
        <tissue evidence="1">Roots</tissue>
    </source>
</reference>
<organism evidence="1 2">
    <name type="scientific">Trapa incisa</name>
    <dbReference type="NCBI Taxonomy" id="236973"/>
    <lineage>
        <taxon>Eukaryota</taxon>
        <taxon>Viridiplantae</taxon>
        <taxon>Streptophyta</taxon>
        <taxon>Embryophyta</taxon>
        <taxon>Tracheophyta</taxon>
        <taxon>Spermatophyta</taxon>
        <taxon>Magnoliopsida</taxon>
        <taxon>eudicotyledons</taxon>
        <taxon>Gunneridae</taxon>
        <taxon>Pentapetalae</taxon>
        <taxon>rosids</taxon>
        <taxon>malvids</taxon>
        <taxon>Myrtales</taxon>
        <taxon>Lythraceae</taxon>
        <taxon>Trapa</taxon>
    </lineage>
</organism>
<proteinExistence type="predicted"/>
<keyword evidence="2" id="KW-1185">Reference proteome</keyword>
<gene>
    <name evidence="1" type="ORF">SAY87_001964</name>
</gene>
<protein>
    <submittedName>
        <fullName evidence="1">Uncharacterized protein</fullName>
    </submittedName>
</protein>
<comment type="caution">
    <text evidence="1">The sequence shown here is derived from an EMBL/GenBank/DDBJ whole genome shotgun (WGS) entry which is preliminary data.</text>
</comment>
<dbReference type="EMBL" id="JAXIOK010000015">
    <property type="protein sequence ID" value="KAK4753860.1"/>
    <property type="molecule type" value="Genomic_DNA"/>
</dbReference>
<evidence type="ECO:0000313" key="1">
    <source>
        <dbReference type="EMBL" id="KAK4753860.1"/>
    </source>
</evidence>
<evidence type="ECO:0000313" key="2">
    <source>
        <dbReference type="Proteomes" id="UP001345219"/>
    </source>
</evidence>
<sequence>MTIQTIQFSDCNIQEIVWILVLWILRLTTSSKTLDLLSEPPNSLRNQTNLTKLKTKIFGVHSPSRETLLAKLSSLKLSLSNSNTSSNYPKSQQAPGRKLKIELHCPSVPYFQIYSQPFP</sequence>
<dbReference type="AlphaFoldDB" id="A0AAN7PYE4"/>
<accession>A0AAN7PYE4</accession>
<dbReference type="Proteomes" id="UP001345219">
    <property type="component" value="Chromosome 2"/>
</dbReference>